<dbReference type="InterPro" id="IPR029069">
    <property type="entry name" value="HotDog_dom_sf"/>
</dbReference>
<dbReference type="Proteomes" id="UP000324748">
    <property type="component" value="Unassembled WGS sequence"/>
</dbReference>
<dbReference type="Proteomes" id="UP000325313">
    <property type="component" value="Unassembled WGS sequence"/>
</dbReference>
<dbReference type="GO" id="GO:0047617">
    <property type="term" value="F:fatty acyl-CoA hydrolase activity"/>
    <property type="evidence" value="ECO:0007669"/>
    <property type="project" value="InterPro"/>
</dbReference>
<dbReference type="InterPro" id="IPR003703">
    <property type="entry name" value="Acyl_CoA_thio"/>
</dbReference>
<organism evidence="6 8">
    <name type="scientific">Puccinia graminis f. sp. tritici</name>
    <dbReference type="NCBI Taxonomy" id="56615"/>
    <lineage>
        <taxon>Eukaryota</taxon>
        <taxon>Fungi</taxon>
        <taxon>Dikarya</taxon>
        <taxon>Basidiomycota</taxon>
        <taxon>Pucciniomycotina</taxon>
        <taxon>Pucciniomycetes</taxon>
        <taxon>Pucciniales</taxon>
        <taxon>Pucciniaceae</taxon>
        <taxon>Puccinia</taxon>
    </lineage>
</organism>
<dbReference type="PANTHER" id="PTHR11066">
    <property type="entry name" value="ACYL-COA THIOESTERASE"/>
    <property type="match status" value="1"/>
</dbReference>
<evidence type="ECO:0000256" key="2">
    <source>
        <dbReference type="ARBA" id="ARBA00022801"/>
    </source>
</evidence>
<dbReference type="GO" id="GO:0005782">
    <property type="term" value="C:peroxisomal matrix"/>
    <property type="evidence" value="ECO:0007669"/>
    <property type="project" value="UniProtKB-SubCell"/>
</dbReference>
<accession>A0A5B0QUA4</accession>
<evidence type="ECO:0008006" key="9">
    <source>
        <dbReference type="Google" id="ProtNLM"/>
    </source>
</evidence>
<dbReference type="InterPro" id="IPR049449">
    <property type="entry name" value="TesB_ACOT8-like_N"/>
</dbReference>
<dbReference type="InterPro" id="IPR042171">
    <property type="entry name" value="Acyl-CoA_hotdog"/>
</dbReference>
<dbReference type="CDD" id="cd03444">
    <property type="entry name" value="Thioesterase_II_repeat1"/>
    <property type="match status" value="1"/>
</dbReference>
<dbReference type="GO" id="GO:0006637">
    <property type="term" value="P:acyl-CoA metabolic process"/>
    <property type="evidence" value="ECO:0007669"/>
    <property type="project" value="InterPro"/>
</dbReference>
<dbReference type="EMBL" id="VDEP01000270">
    <property type="protein sequence ID" value="KAA1116789.1"/>
    <property type="molecule type" value="Genomic_DNA"/>
</dbReference>
<dbReference type="PANTHER" id="PTHR11066:SF34">
    <property type="entry name" value="ACYL-COENZYME A THIOESTERASE 8"/>
    <property type="match status" value="1"/>
</dbReference>
<dbReference type="GO" id="GO:0009062">
    <property type="term" value="P:fatty acid catabolic process"/>
    <property type="evidence" value="ECO:0007669"/>
    <property type="project" value="TreeGrafter"/>
</dbReference>
<gene>
    <name evidence="5" type="ORF">PGT21_031308</name>
    <name evidence="6" type="ORF">PGTUg99_020122</name>
</gene>
<reference evidence="7 8" key="1">
    <citation type="submission" date="2019-05" db="EMBL/GenBank/DDBJ databases">
        <title>Emergence of the Ug99 lineage of the wheat stem rust pathogen through somatic hybridization.</title>
        <authorList>
            <person name="Li F."/>
            <person name="Upadhyaya N.M."/>
            <person name="Sperschneider J."/>
            <person name="Matny O."/>
            <person name="Nguyen-Phuc H."/>
            <person name="Mago R."/>
            <person name="Raley C."/>
            <person name="Miller M.E."/>
            <person name="Silverstein K.A.T."/>
            <person name="Henningsen E."/>
            <person name="Hirsch C.D."/>
            <person name="Visser B."/>
            <person name="Pretorius Z.A."/>
            <person name="Steffenson B.J."/>
            <person name="Schwessinger B."/>
            <person name="Dodds P.N."/>
            <person name="Figueroa M."/>
        </authorList>
    </citation>
    <scope>NUCLEOTIDE SEQUENCE [LARGE SCALE GENOMIC DNA]</scope>
    <source>
        <strain evidence="5">21-0</strain>
        <strain evidence="6 8">Ug99</strain>
    </source>
</reference>
<evidence type="ECO:0000259" key="3">
    <source>
        <dbReference type="Pfam" id="PF13622"/>
    </source>
</evidence>
<dbReference type="Pfam" id="PF13622">
    <property type="entry name" value="4HBT_3"/>
    <property type="match status" value="1"/>
</dbReference>
<comment type="similarity">
    <text evidence="1">Belongs to the C/M/P thioester hydrolase family.</text>
</comment>
<sequence>MVLSKQGQHIEELVELQEMEKDMFKPVKLWKLDSGTNVFGGIIIAQATHAATKTVQAGLHLHSLHCYFSGFADASIPSGIDYTVERIRDGNSYVTRSVKAIQKSRCIFSLLVSFHRPEINQPSFQTTIDISEVIGPENCHSLEFSLQNHLDQNRHSIPPDVLGFIEQLIKQIKANAIEHRDTRSEQFYSKNHGSSQAYWFRARAKIRSDPAYQKLILAYASDFGFIDTVRIGMGLHSPGGPTPRASMLVSISHSMFFCDHDFDVSEWMLYKMEAETAKDGRGLVIGRIYARDGRLIAVCAQEGVVRAEAEVEAGGPKL</sequence>
<dbReference type="EMBL" id="VSWC01000066">
    <property type="protein sequence ID" value="KAA1098241.1"/>
    <property type="molecule type" value="Genomic_DNA"/>
</dbReference>
<keyword evidence="7" id="KW-1185">Reference proteome</keyword>
<dbReference type="Pfam" id="PF20789">
    <property type="entry name" value="4HBT_3C"/>
    <property type="match status" value="1"/>
</dbReference>
<feature type="domain" description="Acyl-CoA thioesterase-like N-terminal HotDog" evidence="3">
    <location>
        <begin position="35"/>
        <end position="115"/>
    </location>
</feature>
<feature type="domain" description="Acyl-CoA thioesterase-like C-terminal" evidence="4">
    <location>
        <begin position="175"/>
        <end position="305"/>
    </location>
</feature>
<evidence type="ECO:0000313" key="5">
    <source>
        <dbReference type="EMBL" id="KAA1098241.1"/>
    </source>
</evidence>
<evidence type="ECO:0000313" key="8">
    <source>
        <dbReference type="Proteomes" id="UP000325313"/>
    </source>
</evidence>
<dbReference type="AlphaFoldDB" id="A0A5B0QUA4"/>
<dbReference type="Gene3D" id="2.40.160.210">
    <property type="entry name" value="Acyl-CoA thioesterase, double hotdog domain"/>
    <property type="match status" value="1"/>
</dbReference>
<dbReference type="OrthoDB" id="68328at2759"/>
<evidence type="ECO:0000256" key="1">
    <source>
        <dbReference type="ARBA" id="ARBA00006538"/>
    </source>
</evidence>
<name>A0A5B0QUA4_PUCGR</name>
<comment type="caution">
    <text evidence="6">The sequence shown here is derived from an EMBL/GenBank/DDBJ whole genome shotgun (WGS) entry which is preliminary data.</text>
</comment>
<proteinExistence type="inferred from homology"/>
<dbReference type="SUPFAM" id="SSF54637">
    <property type="entry name" value="Thioesterase/thiol ester dehydrase-isomerase"/>
    <property type="match status" value="2"/>
</dbReference>
<dbReference type="InterPro" id="IPR049450">
    <property type="entry name" value="ACOT8-like_C"/>
</dbReference>
<keyword evidence="2" id="KW-0378">Hydrolase</keyword>
<evidence type="ECO:0000313" key="6">
    <source>
        <dbReference type="EMBL" id="KAA1116789.1"/>
    </source>
</evidence>
<dbReference type="CDD" id="cd03445">
    <property type="entry name" value="Thioesterase_II_repeat2"/>
    <property type="match status" value="1"/>
</dbReference>
<protein>
    <recommendedName>
        <fullName evidence="9">Acyl-CoA thioesterase 8</fullName>
    </recommendedName>
</protein>
<dbReference type="FunFam" id="2.40.160.210:FF:000007">
    <property type="entry name" value="Probable peroxisomal acyl-coenzyme A thioester hydrolase 1"/>
    <property type="match status" value="1"/>
</dbReference>
<evidence type="ECO:0000313" key="7">
    <source>
        <dbReference type="Proteomes" id="UP000324748"/>
    </source>
</evidence>
<evidence type="ECO:0000259" key="4">
    <source>
        <dbReference type="Pfam" id="PF20789"/>
    </source>
</evidence>